<dbReference type="Proteomes" id="UP001164250">
    <property type="component" value="Chromosome 10"/>
</dbReference>
<comment type="caution">
    <text evidence="1">The sequence shown here is derived from an EMBL/GenBank/DDBJ whole genome shotgun (WGS) entry which is preliminary data.</text>
</comment>
<protein>
    <submittedName>
        <fullName evidence="1">Uncharacterized protein</fullName>
    </submittedName>
</protein>
<evidence type="ECO:0000313" key="2">
    <source>
        <dbReference type="Proteomes" id="UP001164250"/>
    </source>
</evidence>
<keyword evidence="2" id="KW-1185">Reference proteome</keyword>
<reference evidence="2" key="1">
    <citation type="journal article" date="2023" name="G3 (Bethesda)">
        <title>Genome assembly and association tests identify interacting loci associated with vigor, precocity, and sex in interspecific pistachio rootstocks.</title>
        <authorList>
            <person name="Palmer W."/>
            <person name="Jacygrad E."/>
            <person name="Sagayaradj S."/>
            <person name="Cavanaugh K."/>
            <person name="Han R."/>
            <person name="Bertier L."/>
            <person name="Beede B."/>
            <person name="Kafkas S."/>
            <person name="Golino D."/>
            <person name="Preece J."/>
            <person name="Michelmore R."/>
        </authorList>
    </citation>
    <scope>NUCLEOTIDE SEQUENCE [LARGE SCALE GENOMIC DNA]</scope>
</reference>
<evidence type="ECO:0000313" key="1">
    <source>
        <dbReference type="EMBL" id="KAJ0085910.1"/>
    </source>
</evidence>
<name>A0ACC1AED5_9ROSI</name>
<accession>A0ACC1AED5</accession>
<gene>
    <name evidence="1" type="ORF">Patl1_09438</name>
</gene>
<sequence>MAEEHHNKSHEFESTVVGEGAVETKDRGMFDFLGKKEEEKPQEEVIVTEFAKVQVSEPEPKVEGPNEEEGKKPGLLEKLHRSGSSSSSSSSDEEEGEGEEKKKKKKKEKKGLKEKMAEEKEEEKYEDTVVPVEVVEHEPPHPEEKKGFLNKIKDKLPGQHKKTDEVPPSPPPVESTTPEAPSHEGEAKEKKGLLEKIKEKIPGYHPKTEEEKEKEKESASH</sequence>
<dbReference type="EMBL" id="CM047906">
    <property type="protein sequence ID" value="KAJ0085910.1"/>
    <property type="molecule type" value="Genomic_DNA"/>
</dbReference>
<proteinExistence type="predicted"/>
<organism evidence="1 2">
    <name type="scientific">Pistacia atlantica</name>
    <dbReference type="NCBI Taxonomy" id="434234"/>
    <lineage>
        <taxon>Eukaryota</taxon>
        <taxon>Viridiplantae</taxon>
        <taxon>Streptophyta</taxon>
        <taxon>Embryophyta</taxon>
        <taxon>Tracheophyta</taxon>
        <taxon>Spermatophyta</taxon>
        <taxon>Magnoliopsida</taxon>
        <taxon>eudicotyledons</taxon>
        <taxon>Gunneridae</taxon>
        <taxon>Pentapetalae</taxon>
        <taxon>rosids</taxon>
        <taxon>malvids</taxon>
        <taxon>Sapindales</taxon>
        <taxon>Anacardiaceae</taxon>
        <taxon>Pistacia</taxon>
    </lineage>
</organism>